<dbReference type="Pfam" id="PF01510">
    <property type="entry name" value="Amidase_2"/>
    <property type="match status" value="1"/>
</dbReference>
<evidence type="ECO:0000259" key="3">
    <source>
        <dbReference type="SMART" id="SM00644"/>
    </source>
</evidence>
<feature type="domain" description="Peptidoglycan recognition protein family" evidence="4">
    <location>
        <begin position="35"/>
        <end position="184"/>
    </location>
</feature>
<feature type="domain" description="N-acetylmuramoyl-L-alanine amidase" evidence="3">
    <location>
        <begin position="45"/>
        <end position="190"/>
    </location>
</feature>
<dbReference type="InterPro" id="IPR006619">
    <property type="entry name" value="PGRP_domain_met/bac"/>
</dbReference>
<protein>
    <submittedName>
        <fullName evidence="5">Peptidoglycan recognition family protein</fullName>
    </submittedName>
</protein>
<feature type="chain" id="PRO_5045218259" evidence="2">
    <location>
        <begin position="23"/>
        <end position="208"/>
    </location>
</feature>
<evidence type="ECO:0000259" key="4">
    <source>
        <dbReference type="SMART" id="SM00701"/>
    </source>
</evidence>
<dbReference type="EMBL" id="JBGOGF010000010">
    <property type="protein sequence ID" value="MFA1773017.1"/>
    <property type="molecule type" value="Genomic_DNA"/>
</dbReference>
<evidence type="ECO:0000256" key="2">
    <source>
        <dbReference type="SAM" id="SignalP"/>
    </source>
</evidence>
<dbReference type="InterPro" id="IPR036505">
    <property type="entry name" value="Amidase/PGRP_sf"/>
</dbReference>
<accession>A0ABV4RLA3</accession>
<dbReference type="SUPFAM" id="SSF55846">
    <property type="entry name" value="N-acetylmuramoyl-L-alanine amidase-like"/>
    <property type="match status" value="1"/>
</dbReference>
<organism evidence="5 6">
    <name type="scientific">Rufibacter glacialis</name>
    <dbReference type="NCBI Taxonomy" id="1259555"/>
    <lineage>
        <taxon>Bacteria</taxon>
        <taxon>Pseudomonadati</taxon>
        <taxon>Bacteroidota</taxon>
        <taxon>Cytophagia</taxon>
        <taxon>Cytophagales</taxon>
        <taxon>Hymenobacteraceae</taxon>
        <taxon>Rufibacter</taxon>
    </lineage>
</organism>
<gene>
    <name evidence="5" type="ORF">ACD591_17085</name>
</gene>
<keyword evidence="6" id="KW-1185">Reference proteome</keyword>
<dbReference type="PANTHER" id="PTHR11022:SF41">
    <property type="entry name" value="PEPTIDOGLYCAN-RECOGNITION PROTEIN LC-RELATED"/>
    <property type="match status" value="1"/>
</dbReference>
<sequence length="208" mass="23069">MSFLKNTPKILPLLVLIFLAMACRSSQTVSLPKGVPIVTRAQWGAAPSVLPMKTHVPKKITLHHTAVKQNPDRTLAAKLQALQKFSMERSQLSGGRMKEPWADIPYHFYIDVHGEIGEGRPLQYVGDSNTPYDPTGHALIVLEGNFEVEKVSAAQRQSLERLMVALAKRWNITQDHISGHKDNASTACPGADLYHMLPQLRTLVSSSR</sequence>
<dbReference type="InterPro" id="IPR015510">
    <property type="entry name" value="PGRP"/>
</dbReference>
<reference evidence="5 6" key="1">
    <citation type="submission" date="2024-08" db="EMBL/GenBank/DDBJ databases">
        <authorList>
            <person name="Wei W."/>
        </authorList>
    </citation>
    <scope>NUCLEOTIDE SEQUENCE [LARGE SCALE GENOMIC DNA]</scope>
    <source>
        <strain evidence="5 6">XU2</strain>
    </source>
</reference>
<dbReference type="PROSITE" id="PS51257">
    <property type="entry name" value="PROKAR_LIPOPROTEIN"/>
    <property type="match status" value="1"/>
</dbReference>
<proteinExistence type="inferred from homology"/>
<comment type="caution">
    <text evidence="5">The sequence shown here is derived from an EMBL/GenBank/DDBJ whole genome shotgun (WGS) entry which is preliminary data.</text>
</comment>
<keyword evidence="2" id="KW-0732">Signal</keyword>
<feature type="signal peptide" evidence="2">
    <location>
        <begin position="1"/>
        <end position="22"/>
    </location>
</feature>
<dbReference type="InterPro" id="IPR002502">
    <property type="entry name" value="Amidase_domain"/>
</dbReference>
<evidence type="ECO:0000313" key="5">
    <source>
        <dbReference type="EMBL" id="MFA1773017.1"/>
    </source>
</evidence>
<dbReference type="Gene3D" id="3.40.80.10">
    <property type="entry name" value="Peptidoglycan recognition protein-like"/>
    <property type="match status" value="1"/>
</dbReference>
<dbReference type="PANTHER" id="PTHR11022">
    <property type="entry name" value="PEPTIDOGLYCAN RECOGNITION PROTEIN"/>
    <property type="match status" value="1"/>
</dbReference>
<comment type="similarity">
    <text evidence="1">Belongs to the N-acetylmuramoyl-L-alanine amidase 2 family.</text>
</comment>
<dbReference type="CDD" id="cd06583">
    <property type="entry name" value="PGRP"/>
    <property type="match status" value="1"/>
</dbReference>
<dbReference type="RefSeq" id="WP_225840747.1">
    <property type="nucleotide sequence ID" value="NZ_BMMG01000003.1"/>
</dbReference>
<evidence type="ECO:0000313" key="6">
    <source>
        <dbReference type="Proteomes" id="UP001570846"/>
    </source>
</evidence>
<dbReference type="Proteomes" id="UP001570846">
    <property type="component" value="Unassembled WGS sequence"/>
</dbReference>
<evidence type="ECO:0000256" key="1">
    <source>
        <dbReference type="ARBA" id="ARBA00007553"/>
    </source>
</evidence>
<name>A0ABV4RLA3_9BACT</name>
<dbReference type="SMART" id="SM00701">
    <property type="entry name" value="PGRP"/>
    <property type="match status" value="1"/>
</dbReference>
<dbReference type="SMART" id="SM00644">
    <property type="entry name" value="Ami_2"/>
    <property type="match status" value="1"/>
</dbReference>